<dbReference type="Proteomes" id="UP000077623">
    <property type="component" value="Unassembled WGS sequence"/>
</dbReference>
<evidence type="ECO:0000313" key="2">
    <source>
        <dbReference type="EMBL" id="OAL10558.1"/>
    </source>
</evidence>
<protein>
    <submittedName>
        <fullName evidence="2">Uncharacterized protein</fullName>
    </submittedName>
</protein>
<dbReference type="AlphaFoldDB" id="A0A1A9QE96"/>
<feature type="compositionally biased region" description="Basic and acidic residues" evidence="1">
    <location>
        <begin position="209"/>
        <end position="235"/>
    </location>
</feature>
<organism evidence="2 3">
    <name type="scientific">Candidatus Mycoplasma haematobovis</name>
    <dbReference type="NCBI Taxonomy" id="432608"/>
    <lineage>
        <taxon>Bacteria</taxon>
        <taxon>Bacillati</taxon>
        <taxon>Mycoplasmatota</taxon>
        <taxon>Mollicutes</taxon>
        <taxon>Mycoplasmataceae</taxon>
        <taxon>Mycoplasma</taxon>
    </lineage>
</organism>
<name>A0A1A9QE96_9MOLU</name>
<reference evidence="3" key="1">
    <citation type="submission" date="2016-04" db="EMBL/GenBank/DDBJ databases">
        <authorList>
            <person name="Quiroz-Castaneda R.E."/>
            <person name="Martinez-Ocampo F."/>
        </authorList>
    </citation>
    <scope>NUCLEOTIDE SEQUENCE [LARGE SCALE GENOMIC DNA]</scope>
    <source>
        <strain evidence="3">INIFAP01</strain>
    </source>
</reference>
<comment type="caution">
    <text evidence="2">The sequence shown here is derived from an EMBL/GenBank/DDBJ whole genome shotgun (WGS) entry which is preliminary data.</text>
</comment>
<keyword evidence="3" id="KW-1185">Reference proteome</keyword>
<sequence>MSGITTVGTLTAVALNAGSSKDSIIQSLEPIKKALLNDVLLSGISKVGDTLYQWGTAIVATKDDFKVWLHNYLGADGLKSGVVALYEKLYGWIEIVYTWFKDKFIDFVKNISKIVENWKQIRLSLFKWGTFIGGGGGGALWGMFSSFDNWGRLSELMGNEDFTGAVEKFAELVDKNSDAFKDMGEEAMKEILEKIMEDPKEAKEIAKELLEEQDKKNEGKREEDKKEELKKEQIHESFAQPKGSPKNEGEVLGYLMGNAIQGLTNLSSFEGAIEFKAKEAMNKYMAHIEEEAKKDTKVGRANKAFLDAINGKKEELIRELGKVAEKAFRKTEKTGKIEFEVLSKAFEEAMQSTFTVPIKDGEDSSNAVSLEGVVQKPKVSKS</sequence>
<feature type="region of interest" description="Disordered" evidence="1">
    <location>
        <begin position="209"/>
        <end position="247"/>
    </location>
</feature>
<accession>A0A1A9QE96</accession>
<gene>
    <name evidence="2" type="ORF">A6V39_00640</name>
</gene>
<proteinExistence type="predicted"/>
<feature type="region of interest" description="Disordered" evidence="1">
    <location>
        <begin position="357"/>
        <end position="382"/>
    </location>
</feature>
<dbReference type="EMBL" id="LWUJ01000010">
    <property type="protein sequence ID" value="OAL10558.1"/>
    <property type="molecule type" value="Genomic_DNA"/>
</dbReference>
<evidence type="ECO:0000256" key="1">
    <source>
        <dbReference type="SAM" id="MobiDB-lite"/>
    </source>
</evidence>
<evidence type="ECO:0000313" key="3">
    <source>
        <dbReference type="Proteomes" id="UP000077623"/>
    </source>
</evidence>